<dbReference type="AlphaFoldDB" id="A0A167RJT1"/>
<dbReference type="PANTHER" id="PTHR46791">
    <property type="entry name" value="EXPRESSED PROTEIN"/>
    <property type="match status" value="1"/>
</dbReference>
<reference evidence="2 3" key="1">
    <citation type="journal article" date="2016" name="Mol. Biol. Evol.">
        <title>Comparative Genomics of Early-Diverging Mushroom-Forming Fungi Provides Insights into the Origins of Lignocellulose Decay Capabilities.</title>
        <authorList>
            <person name="Nagy L.G."/>
            <person name="Riley R."/>
            <person name="Tritt A."/>
            <person name="Adam C."/>
            <person name="Daum C."/>
            <person name="Floudas D."/>
            <person name="Sun H."/>
            <person name="Yadav J.S."/>
            <person name="Pangilinan J."/>
            <person name="Larsson K.H."/>
            <person name="Matsuura K."/>
            <person name="Barry K."/>
            <person name="Labutti K."/>
            <person name="Kuo R."/>
            <person name="Ohm R.A."/>
            <person name="Bhattacharya S.S."/>
            <person name="Shirouzu T."/>
            <person name="Yoshinaga Y."/>
            <person name="Martin F.M."/>
            <person name="Grigoriev I.V."/>
            <person name="Hibbett D.S."/>
        </authorList>
    </citation>
    <scope>NUCLEOTIDE SEQUENCE [LARGE SCALE GENOMIC DNA]</scope>
    <source>
        <strain evidence="2 3">TUFC12733</strain>
    </source>
</reference>
<dbReference type="PANTHER" id="PTHR46791:SF5">
    <property type="entry name" value="CLR5 DOMAIN-CONTAINING PROTEIN-RELATED"/>
    <property type="match status" value="1"/>
</dbReference>
<accession>A0A167RJT1</accession>
<gene>
    <name evidence="2" type="ORF">CALVIDRAFT_544040</name>
</gene>
<dbReference type="InterPro" id="IPR058913">
    <property type="entry name" value="Integrase_dom_put"/>
</dbReference>
<evidence type="ECO:0000313" key="2">
    <source>
        <dbReference type="EMBL" id="KZP00988.1"/>
    </source>
</evidence>
<dbReference type="Pfam" id="PF24764">
    <property type="entry name" value="rva_4"/>
    <property type="match status" value="1"/>
</dbReference>
<keyword evidence="3" id="KW-1185">Reference proteome</keyword>
<dbReference type="OrthoDB" id="3353107at2759"/>
<protein>
    <recommendedName>
        <fullName evidence="1">Integrase core domain-containing protein</fullName>
    </recommendedName>
</protein>
<proteinExistence type="predicted"/>
<dbReference type="STRING" id="1330018.A0A167RJT1"/>
<feature type="domain" description="Integrase core" evidence="1">
    <location>
        <begin position="2"/>
        <end position="106"/>
    </location>
</feature>
<evidence type="ECO:0000259" key="1">
    <source>
        <dbReference type="Pfam" id="PF24764"/>
    </source>
</evidence>
<name>A0A167RJT1_CALVF</name>
<organism evidence="2 3">
    <name type="scientific">Calocera viscosa (strain TUFC12733)</name>
    <dbReference type="NCBI Taxonomy" id="1330018"/>
    <lineage>
        <taxon>Eukaryota</taxon>
        <taxon>Fungi</taxon>
        <taxon>Dikarya</taxon>
        <taxon>Basidiomycota</taxon>
        <taxon>Agaricomycotina</taxon>
        <taxon>Dacrymycetes</taxon>
        <taxon>Dacrymycetales</taxon>
        <taxon>Dacrymycetaceae</taxon>
        <taxon>Calocera</taxon>
    </lineage>
</organism>
<dbReference type="Proteomes" id="UP000076738">
    <property type="component" value="Unassembled WGS sequence"/>
</dbReference>
<dbReference type="EMBL" id="KV417268">
    <property type="protein sequence ID" value="KZP00988.1"/>
    <property type="molecule type" value="Genomic_DNA"/>
</dbReference>
<evidence type="ECO:0000313" key="3">
    <source>
        <dbReference type="Proteomes" id="UP000076738"/>
    </source>
</evidence>
<sequence length="214" mass="24939">MVAHRGPNRGSYIWGRSIHNTRIERLWVDVTNAFGRKWSEFFYTLETNHGMNPLNEDHIWLLHWLFLEDMNRDAVNFQNEWNFHTLALREGNQRPVVLFLVGCLQLGARGITLRMEDDEDYFRDPNGFGLPFNPDDNPISGFDAIRGTQSLNGDAVPQRLNTIDSPPLRCPITPREQRILARGLEGYLTASDWIMLTERWRRACEICASLLRQR</sequence>